<evidence type="ECO:0000259" key="1">
    <source>
        <dbReference type="Pfam" id="PF12766"/>
    </source>
</evidence>
<dbReference type="InterPro" id="IPR024624">
    <property type="entry name" value="Pyridox_Oxase_Alr4036_FMN-bd"/>
</dbReference>
<proteinExistence type="predicted"/>
<feature type="domain" description="Pyridoxamine 5'-phosphate oxidase Alr4036 family FMN-binding" evidence="1">
    <location>
        <begin position="11"/>
        <end position="92"/>
    </location>
</feature>
<evidence type="ECO:0000313" key="2">
    <source>
        <dbReference type="EMBL" id="RVT52832.1"/>
    </source>
</evidence>
<dbReference type="InterPro" id="IPR012349">
    <property type="entry name" value="Split_barrel_FMN-bd"/>
</dbReference>
<dbReference type="EMBL" id="SACT01000002">
    <property type="protein sequence ID" value="RVT52832.1"/>
    <property type="molecule type" value="Genomic_DNA"/>
</dbReference>
<accession>A0A437JYU0</accession>
<gene>
    <name evidence="2" type="ORF">ENE75_06270</name>
</gene>
<sequence length="173" mass="19636">MIERACWLELGHAAQDRAHPWRVMTLATVDRDRADARSVVIRDVEEAARRLIFYTDARSAKIAQMHAHPRATLVGWWPKPGWQLRLSVTLSVQTSGLDVSSRWARVKLSPSAQDYLAALPPGTPVERFQPERGSREHFAVVTAQIDEMDWLELHENGHRRARLAGDASTWLTP</sequence>
<name>A0A437JYU0_9BURK</name>
<dbReference type="GO" id="GO:0010181">
    <property type="term" value="F:FMN binding"/>
    <property type="evidence" value="ECO:0007669"/>
    <property type="project" value="InterPro"/>
</dbReference>
<dbReference type="Gene3D" id="2.30.110.10">
    <property type="entry name" value="Electron Transport, Fmn-binding Protein, Chain A"/>
    <property type="match status" value="1"/>
</dbReference>
<protein>
    <submittedName>
        <fullName evidence="2">Pyridoxamine 5'-phosphate oxidase</fullName>
    </submittedName>
</protein>
<dbReference type="SUPFAM" id="SSF50475">
    <property type="entry name" value="FMN-binding split barrel"/>
    <property type="match status" value="1"/>
</dbReference>
<keyword evidence="3" id="KW-1185">Reference proteome</keyword>
<organism evidence="2 3">
    <name type="scientific">Rubrivivax albus</name>
    <dbReference type="NCBI Taxonomy" id="2499835"/>
    <lineage>
        <taxon>Bacteria</taxon>
        <taxon>Pseudomonadati</taxon>
        <taxon>Pseudomonadota</taxon>
        <taxon>Betaproteobacteria</taxon>
        <taxon>Burkholderiales</taxon>
        <taxon>Sphaerotilaceae</taxon>
        <taxon>Rubrivivax</taxon>
    </lineage>
</organism>
<comment type="caution">
    <text evidence="2">The sequence shown here is derived from an EMBL/GenBank/DDBJ whole genome shotgun (WGS) entry which is preliminary data.</text>
</comment>
<dbReference type="Proteomes" id="UP000288178">
    <property type="component" value="Unassembled WGS sequence"/>
</dbReference>
<dbReference type="OrthoDB" id="9152543at2"/>
<reference evidence="2 3" key="1">
    <citation type="submission" date="2019-01" db="EMBL/GenBank/DDBJ databases">
        <authorList>
            <person name="Chen W.-M."/>
        </authorList>
    </citation>
    <scope>NUCLEOTIDE SEQUENCE [LARGE SCALE GENOMIC DNA]</scope>
    <source>
        <strain evidence="2 3">ICH-3</strain>
    </source>
</reference>
<evidence type="ECO:0000313" key="3">
    <source>
        <dbReference type="Proteomes" id="UP000288178"/>
    </source>
</evidence>
<dbReference type="Pfam" id="PF12766">
    <property type="entry name" value="Pyridox_oxase_2"/>
    <property type="match status" value="1"/>
</dbReference>
<dbReference type="AlphaFoldDB" id="A0A437JYU0"/>